<organism evidence="2">
    <name type="scientific">Hyalella azteca</name>
    <name type="common">Amphipod</name>
    <dbReference type="NCBI Taxonomy" id="294128"/>
    <lineage>
        <taxon>Eukaryota</taxon>
        <taxon>Metazoa</taxon>
        <taxon>Ecdysozoa</taxon>
        <taxon>Arthropoda</taxon>
        <taxon>Crustacea</taxon>
        <taxon>Multicrustacea</taxon>
        <taxon>Malacostraca</taxon>
        <taxon>Eumalacostraca</taxon>
        <taxon>Peracarida</taxon>
        <taxon>Amphipoda</taxon>
        <taxon>Senticaudata</taxon>
        <taxon>Talitrida</taxon>
        <taxon>Talitroidea</taxon>
        <taxon>Hyalellidae</taxon>
        <taxon>Hyalella</taxon>
    </lineage>
</organism>
<comment type="caution">
    <text evidence="2">The sequence shown here is derived from an EMBL/GenBank/DDBJ whole genome shotgun (WGS) entry which is preliminary data.</text>
</comment>
<dbReference type="Proteomes" id="UP000711488">
    <property type="component" value="Unassembled WGS sequence"/>
</dbReference>
<feature type="region of interest" description="Disordered" evidence="1">
    <location>
        <begin position="1"/>
        <end position="28"/>
    </location>
</feature>
<sequence length="84" mass="9455">MASRMQWNELTRTRVPPPRPGPLGTSRARIPPCIQYSVEKDPANVVAINSDDVRKYIGIVLTMSHVGMPHAKHKRLLVIPNARF</sequence>
<dbReference type="AlphaFoldDB" id="A0A6A0GRF3"/>
<gene>
    <name evidence="2" type="ORF">HAZT_HAZT005051</name>
</gene>
<proteinExistence type="predicted"/>
<evidence type="ECO:0000313" key="2">
    <source>
        <dbReference type="EMBL" id="KAA0185358.1"/>
    </source>
</evidence>
<dbReference type="EMBL" id="JQDR03016374">
    <property type="protein sequence ID" value="KAA0185358.1"/>
    <property type="molecule type" value="Genomic_DNA"/>
</dbReference>
<evidence type="ECO:0000256" key="1">
    <source>
        <dbReference type="SAM" id="MobiDB-lite"/>
    </source>
</evidence>
<protein>
    <submittedName>
        <fullName evidence="2">Uncharacterized protein</fullName>
    </submittedName>
</protein>
<reference evidence="2" key="2">
    <citation type="journal article" date="2018" name="Environ. Sci. Technol.">
        <title>The Toxicogenome of Hyalella azteca: A Model for Sediment Ecotoxicology and Evolutionary Toxicology.</title>
        <authorList>
            <person name="Poynton H.C."/>
            <person name="Hasenbein S."/>
            <person name="Benoit J.B."/>
            <person name="Sepulveda M.S."/>
            <person name="Poelchau M.F."/>
            <person name="Hughes D.S.T."/>
            <person name="Murali S.C."/>
            <person name="Chen S."/>
            <person name="Glastad K.M."/>
            <person name="Goodisman M.A.D."/>
            <person name="Werren J.H."/>
            <person name="Vineis J.H."/>
            <person name="Bowen J.L."/>
            <person name="Friedrich M."/>
            <person name="Jones J."/>
            <person name="Robertson H.M."/>
            <person name="Feyereisen R."/>
            <person name="Mechler-Hickson A."/>
            <person name="Mathers N."/>
            <person name="Lee C.E."/>
            <person name="Colbourne J.K."/>
            <person name="Biales A."/>
            <person name="Johnston J.S."/>
            <person name="Wellborn G.A."/>
            <person name="Rosendale A.J."/>
            <person name="Cridge A.G."/>
            <person name="Munoz-Torres M.C."/>
            <person name="Bain P.A."/>
            <person name="Manny A.R."/>
            <person name="Major K.M."/>
            <person name="Lambert F.N."/>
            <person name="Vulpe C.D."/>
            <person name="Tuck P."/>
            <person name="Blalock B.J."/>
            <person name="Lin Y.Y."/>
            <person name="Smith M.E."/>
            <person name="Ochoa-Acuna H."/>
            <person name="Chen M.M."/>
            <person name="Childers C.P."/>
            <person name="Qu J."/>
            <person name="Dugan S."/>
            <person name="Lee S.L."/>
            <person name="Chao H."/>
            <person name="Dinh H."/>
            <person name="Han Y."/>
            <person name="Doddapaneni H."/>
            <person name="Worley K.C."/>
            <person name="Muzny D.M."/>
            <person name="Gibbs R.A."/>
            <person name="Richards S."/>
        </authorList>
    </citation>
    <scope>NUCLEOTIDE SEQUENCE</scope>
    <source>
        <strain evidence="2">HAZT.00-mixed</strain>
        <tissue evidence="2">Whole organism</tissue>
    </source>
</reference>
<accession>A0A6A0GRF3</accession>
<reference evidence="2" key="1">
    <citation type="submission" date="2014-08" db="EMBL/GenBank/DDBJ databases">
        <authorList>
            <person name="Murali S."/>
            <person name="Richards S."/>
            <person name="Bandaranaike D."/>
            <person name="Bellair M."/>
            <person name="Blankenburg K."/>
            <person name="Chao H."/>
            <person name="Dinh H."/>
            <person name="Doddapaneni H."/>
            <person name="Dugan-Rocha S."/>
            <person name="Elkadiri S."/>
            <person name="Gnanaolivu R."/>
            <person name="Hughes D."/>
            <person name="Lee S."/>
            <person name="Li M."/>
            <person name="Ming W."/>
            <person name="Munidasa M."/>
            <person name="Muniz J."/>
            <person name="Nguyen L."/>
            <person name="Osuji N."/>
            <person name="Pu L.-L."/>
            <person name="Puazo M."/>
            <person name="Skinner E."/>
            <person name="Qu C."/>
            <person name="Quiroz J."/>
            <person name="Raj R."/>
            <person name="Weissenberger G."/>
            <person name="Xin Y."/>
            <person name="Zou X."/>
            <person name="Han Y."/>
            <person name="Worley K."/>
            <person name="Muzny D."/>
            <person name="Gibbs R."/>
        </authorList>
    </citation>
    <scope>NUCLEOTIDE SEQUENCE</scope>
    <source>
        <strain evidence="2">HAZT.00-mixed</strain>
        <tissue evidence="2">Whole organism</tissue>
    </source>
</reference>
<reference evidence="2" key="3">
    <citation type="submission" date="2019-06" db="EMBL/GenBank/DDBJ databases">
        <authorList>
            <person name="Poynton C."/>
            <person name="Hasenbein S."/>
            <person name="Benoit J.B."/>
            <person name="Sepulveda M.S."/>
            <person name="Poelchau M.F."/>
            <person name="Murali S.C."/>
            <person name="Chen S."/>
            <person name="Glastad K.M."/>
            <person name="Werren J.H."/>
            <person name="Vineis J.H."/>
            <person name="Bowen J.L."/>
            <person name="Friedrich M."/>
            <person name="Jones J."/>
            <person name="Robertson H.M."/>
            <person name="Feyereisen R."/>
            <person name="Mechler-Hickson A."/>
            <person name="Mathers N."/>
            <person name="Lee C.E."/>
            <person name="Colbourne J.K."/>
            <person name="Biales A."/>
            <person name="Johnston J.S."/>
            <person name="Wellborn G.A."/>
            <person name="Rosendale A.J."/>
            <person name="Cridge A.G."/>
            <person name="Munoz-Torres M.C."/>
            <person name="Bain P.A."/>
            <person name="Manny A.R."/>
            <person name="Major K.M."/>
            <person name="Lambert F.N."/>
            <person name="Vulpe C.D."/>
            <person name="Tuck P."/>
            <person name="Blalock B.J."/>
            <person name="Lin Y.-Y."/>
            <person name="Smith M.E."/>
            <person name="Ochoa-Acuna H."/>
            <person name="Chen M.-J.M."/>
            <person name="Childers C.P."/>
            <person name="Qu J."/>
            <person name="Dugan S."/>
            <person name="Lee S.L."/>
            <person name="Chao H."/>
            <person name="Dinh H."/>
            <person name="Han Y."/>
            <person name="Doddapaneni H."/>
            <person name="Worley K.C."/>
            <person name="Muzny D.M."/>
            <person name="Gibbs R.A."/>
            <person name="Richards S."/>
        </authorList>
    </citation>
    <scope>NUCLEOTIDE SEQUENCE</scope>
    <source>
        <strain evidence="2">HAZT.00-mixed</strain>
        <tissue evidence="2">Whole organism</tissue>
    </source>
</reference>
<name>A0A6A0GRF3_HYAAZ</name>